<accession>A0A0B7HHE2</accession>
<protein>
    <recommendedName>
        <fullName evidence="1">DUF4349 domain-containing protein</fullName>
    </recommendedName>
</protein>
<evidence type="ECO:0000259" key="1">
    <source>
        <dbReference type="Pfam" id="PF14257"/>
    </source>
</evidence>
<dbReference type="Pfam" id="PF14257">
    <property type="entry name" value="DUF4349"/>
    <property type="match status" value="1"/>
</dbReference>
<dbReference type="Proteomes" id="UP000044026">
    <property type="component" value="Unassembled WGS sequence"/>
</dbReference>
<dbReference type="AlphaFoldDB" id="A0A0B7HHE2"/>
<evidence type="ECO:0000313" key="2">
    <source>
        <dbReference type="EMBL" id="CEN36973.1"/>
    </source>
</evidence>
<dbReference type="InterPro" id="IPR025645">
    <property type="entry name" value="DUF4349"/>
</dbReference>
<feature type="domain" description="DUF4349" evidence="1">
    <location>
        <begin position="52"/>
        <end position="253"/>
    </location>
</feature>
<sequence length="266" mass="31170">MKKYIYLLIFAGLLLSCGKNKTDNQLFAYESNDLQEDVEATLLDENAQIDAQKIIRNASLRFSVKDLSETEQFIIQLTNDYQGYIQEQEINEYDNSTQVYIPAKNFDQYLQKIKSKAETIISQRISTENVTSQFIDVQARIKNKKELEAVYTDLLKKSKTIEEILEIQRAINEIRTEIESTEGRLKYLEHNTKYSLINLRYFSETSKTQVGDSFWKKWKEAFTDGADMFGEFIIAISHLWVFFIVLIGILLTVFYTLKRKNKKQKL</sequence>
<proteinExistence type="predicted"/>
<dbReference type="EMBL" id="CDOE01000065">
    <property type="protein sequence ID" value="CEN36973.1"/>
    <property type="molecule type" value="Genomic_DNA"/>
</dbReference>
<name>A0A0B7HHE2_9FLAO</name>
<reference evidence="2 3" key="1">
    <citation type="submission" date="2015-01" db="EMBL/GenBank/DDBJ databases">
        <authorList>
            <person name="Xiang T."/>
            <person name="Song Y."/>
            <person name="Huang L."/>
            <person name="Wang B."/>
            <person name="Wu P."/>
        </authorList>
    </citation>
    <scope>NUCLEOTIDE SEQUENCE [LARGE SCALE GENOMIC DNA]</scope>
    <source>
        <strain evidence="2 3">Cc12</strain>
    </source>
</reference>
<dbReference type="PROSITE" id="PS51257">
    <property type="entry name" value="PROKAR_LIPOPROTEIN"/>
    <property type="match status" value="1"/>
</dbReference>
<organism evidence="2 3">
    <name type="scientific">Capnocytophaga canimorsus</name>
    <dbReference type="NCBI Taxonomy" id="28188"/>
    <lineage>
        <taxon>Bacteria</taxon>
        <taxon>Pseudomonadati</taxon>
        <taxon>Bacteroidota</taxon>
        <taxon>Flavobacteriia</taxon>
        <taxon>Flavobacteriales</taxon>
        <taxon>Flavobacteriaceae</taxon>
        <taxon>Capnocytophaga</taxon>
    </lineage>
</organism>
<dbReference type="RefSeq" id="WP_042000442.1">
    <property type="nucleotide sequence ID" value="NZ_CP022382.1"/>
</dbReference>
<gene>
    <name evidence="2" type="ORF">CCAN12_680044</name>
</gene>
<evidence type="ECO:0000313" key="3">
    <source>
        <dbReference type="Proteomes" id="UP000044026"/>
    </source>
</evidence>
<dbReference type="GeneID" id="69581449"/>